<dbReference type="Proteomes" id="UP000276249">
    <property type="component" value="Unassembled WGS sequence"/>
</dbReference>
<evidence type="ECO:0000313" key="7">
    <source>
        <dbReference type="Proteomes" id="UP000238378"/>
    </source>
</evidence>
<dbReference type="InterPro" id="IPR036890">
    <property type="entry name" value="HATPase_C_sf"/>
</dbReference>
<dbReference type="AlphaFoldDB" id="A0A3M6KYJ9"/>
<gene>
    <name evidence="4" type="ORF">C6Y08_11220</name>
    <name evidence="6" type="ORF">D6U17_05475</name>
    <name evidence="5" type="ORF">D6U18_11050</name>
    <name evidence="3" type="ORF">RI536_04550</name>
</gene>
<dbReference type="SUPFAM" id="SSF55874">
    <property type="entry name" value="ATPase domain of HSP90 chaperone/DNA topoisomerase II/histidine kinase"/>
    <property type="match status" value="1"/>
</dbReference>
<feature type="transmembrane region" description="Helical" evidence="1">
    <location>
        <begin position="132"/>
        <end position="152"/>
    </location>
</feature>
<feature type="domain" description="Sensor histidine kinase NatK-like C-terminal" evidence="2">
    <location>
        <begin position="342"/>
        <end position="438"/>
    </location>
</feature>
<reference evidence="4 7" key="1">
    <citation type="submission" date="2018-03" db="EMBL/GenBank/DDBJ databases">
        <title>Draft Genome Sequences of six Lactobacillus pentosus Strains Isolated from Brines of Traditionally Fermented Spanish-Style Green Table Olives.</title>
        <authorList>
            <person name="Calero-Delgado B."/>
            <person name="Martin-Platero A.M."/>
            <person name="Perez-Pulido A.J."/>
            <person name="Benitez-Cabello A."/>
            <person name="Casimiro-Soriguer C.S."/>
            <person name="Martinez-Bueno M."/>
            <person name="Arroyo-Lopez F.N."/>
            <person name="Rodriguez-Gomez F."/>
            <person name="Bautista-Gallego J."/>
            <person name="Garrido-Fernandez A."/>
            <person name="Jimenez-Diaz R."/>
        </authorList>
    </citation>
    <scope>NUCLEOTIDE SEQUENCE [LARGE SCALE GENOMIC DNA]</scope>
    <source>
        <strain evidence="4 7">IG2</strain>
    </source>
</reference>
<feature type="transmembrane region" description="Helical" evidence="1">
    <location>
        <begin position="99"/>
        <end position="120"/>
    </location>
</feature>
<proteinExistence type="predicted"/>
<sequence>MATVFFVLSLSSGMFEMLFLMIAFREYVTWRISIVWVLLILLVQAFGEGCTLLFPHVPLVFFWIIPLVAVNTFMSSRLLYTKWLLMLPVAIFLNAVKRLISAVIAVAAKALMAPTAPMLLRQAIGFDITADLNILVTVIVDLPIVLALAFMAHRWLVRVSAADFLQRARVDASDYLLVLLFFIIYVIAYVFAMEWTVNSQTYMAIAASVTFGIIGLYLINNKNSHLNDAQLLLEVSNYNELLSHHNRDLHLFKHDYQNVLLSLSSFIKNDDMPGLKQYFETEVLPSSVRLNQQSELASLSRLAMPTVSGLIYAKHDAAMTQHVNLLVYILEDVELPNVPQIKVVRILGNLLDNAIDAALRADQQVKLTVTNQDEHTVSFTVQNQIPNDETLDLSVIKKSRFTTKPGHLGYGLSSIEQLTTDKLQVNYAIEDTDFVAELIVEG</sequence>
<comment type="caution">
    <text evidence="3">The sequence shown here is derived from an EMBL/GenBank/DDBJ whole genome shotgun (WGS) entry which is preliminary data.</text>
</comment>
<evidence type="ECO:0000256" key="1">
    <source>
        <dbReference type="SAM" id="Phobius"/>
    </source>
</evidence>
<keyword evidence="1" id="KW-0472">Membrane</keyword>
<dbReference type="GO" id="GO:0042802">
    <property type="term" value="F:identical protein binding"/>
    <property type="evidence" value="ECO:0007669"/>
    <property type="project" value="TreeGrafter"/>
</dbReference>
<reference evidence="8 9" key="2">
    <citation type="submission" date="2018-10" db="EMBL/GenBank/DDBJ databases">
        <title>Genome sequences of five Lactobacillus pentosus strains isolated from brines of traditionally fermented spanish-style green table olives and differences between them.</title>
        <authorList>
            <person name="Jimenez Diaz R."/>
        </authorList>
    </citation>
    <scope>NUCLEOTIDE SEQUENCE [LARGE SCALE GENOMIC DNA]</scope>
    <source>
        <strain evidence="5 8">IG10</strain>
        <strain evidence="6 9">IG8</strain>
    </source>
</reference>
<keyword evidence="4" id="KW-0418">Kinase</keyword>
<dbReference type="PANTHER" id="PTHR40448:SF1">
    <property type="entry name" value="TWO-COMPONENT SENSOR HISTIDINE KINASE"/>
    <property type="match status" value="1"/>
</dbReference>
<feature type="transmembrane region" description="Helical" evidence="1">
    <location>
        <begin position="60"/>
        <end position="79"/>
    </location>
</feature>
<evidence type="ECO:0000259" key="2">
    <source>
        <dbReference type="Pfam" id="PF14501"/>
    </source>
</evidence>
<evidence type="ECO:0000313" key="6">
    <source>
        <dbReference type="EMBL" id="RMW55703.1"/>
    </source>
</evidence>
<dbReference type="GO" id="GO:0016301">
    <property type="term" value="F:kinase activity"/>
    <property type="evidence" value="ECO:0007669"/>
    <property type="project" value="UniProtKB-KW"/>
</dbReference>
<feature type="transmembrane region" description="Helical" evidence="1">
    <location>
        <begin position="36"/>
        <end position="54"/>
    </location>
</feature>
<protein>
    <submittedName>
        <fullName evidence="3">GHKL domain-containing protein</fullName>
    </submittedName>
    <submittedName>
        <fullName evidence="4">Histidine kinase</fullName>
    </submittedName>
</protein>
<keyword evidence="4" id="KW-0808">Transferase</keyword>
<evidence type="ECO:0000313" key="3">
    <source>
        <dbReference type="EMBL" id="MDT6989371.1"/>
    </source>
</evidence>
<evidence type="ECO:0000313" key="8">
    <source>
        <dbReference type="Proteomes" id="UP000276249"/>
    </source>
</evidence>
<accession>A0A3M6KYJ9</accession>
<dbReference type="PANTHER" id="PTHR40448">
    <property type="entry name" value="TWO-COMPONENT SENSOR HISTIDINE KINASE"/>
    <property type="match status" value="1"/>
</dbReference>
<evidence type="ECO:0000313" key="5">
    <source>
        <dbReference type="EMBL" id="RMW46480.1"/>
    </source>
</evidence>
<dbReference type="Gene3D" id="3.30.565.10">
    <property type="entry name" value="Histidine kinase-like ATPase, C-terminal domain"/>
    <property type="match status" value="1"/>
</dbReference>
<feature type="transmembrane region" description="Helical" evidence="1">
    <location>
        <begin position="173"/>
        <end position="193"/>
    </location>
</feature>
<keyword evidence="7" id="KW-1185">Reference proteome</keyword>
<evidence type="ECO:0000313" key="10">
    <source>
        <dbReference type="Proteomes" id="UP001267003"/>
    </source>
</evidence>
<dbReference type="Proteomes" id="UP000281061">
    <property type="component" value="Unassembled WGS sequence"/>
</dbReference>
<keyword evidence="1" id="KW-1133">Transmembrane helix</keyword>
<dbReference type="Proteomes" id="UP000238378">
    <property type="component" value="Unassembled WGS sequence"/>
</dbReference>
<keyword evidence="1" id="KW-0812">Transmembrane</keyword>
<feature type="transmembrane region" description="Helical" evidence="1">
    <location>
        <begin position="199"/>
        <end position="219"/>
    </location>
</feature>
<name>A0A3M6KYJ9_LACPE</name>
<dbReference type="Proteomes" id="UP001267003">
    <property type="component" value="Unassembled WGS sequence"/>
</dbReference>
<dbReference type="RefSeq" id="WP_105961521.1">
    <property type="nucleotide sequence ID" value="NZ_CP077099.1"/>
</dbReference>
<dbReference type="InterPro" id="IPR032834">
    <property type="entry name" value="NatK-like_C"/>
</dbReference>
<dbReference type="Pfam" id="PF14501">
    <property type="entry name" value="HATPase_c_5"/>
    <property type="match status" value="1"/>
</dbReference>
<reference evidence="3" key="3">
    <citation type="submission" date="2023-08" db="EMBL/GenBank/DDBJ databases">
        <authorList>
            <person name="Page C.A."/>
            <person name="Perez-Diaz I.M."/>
        </authorList>
    </citation>
    <scope>NUCLEOTIDE SEQUENCE</scope>
    <source>
        <strain evidence="3">7.8.46</strain>
    </source>
</reference>
<dbReference type="EMBL" id="RDCJ01000096">
    <property type="protein sequence ID" value="RMW46480.1"/>
    <property type="molecule type" value="Genomic_DNA"/>
</dbReference>
<feature type="transmembrane region" description="Helical" evidence="1">
    <location>
        <begin position="6"/>
        <end position="24"/>
    </location>
</feature>
<organism evidence="3 10">
    <name type="scientific">Lactiplantibacillus pentosus</name>
    <name type="common">Lactobacillus pentosus</name>
    <dbReference type="NCBI Taxonomy" id="1589"/>
    <lineage>
        <taxon>Bacteria</taxon>
        <taxon>Bacillati</taxon>
        <taxon>Bacillota</taxon>
        <taxon>Bacilli</taxon>
        <taxon>Lactobacillales</taxon>
        <taxon>Lactobacillaceae</taxon>
        <taxon>Lactiplantibacillus</taxon>
    </lineage>
</organism>
<dbReference type="EMBL" id="PVOB01000200">
    <property type="protein sequence ID" value="PRO93893.1"/>
    <property type="molecule type" value="Genomic_DNA"/>
</dbReference>
<dbReference type="EMBL" id="RDCL01000049">
    <property type="protein sequence ID" value="RMW55703.1"/>
    <property type="molecule type" value="Genomic_DNA"/>
</dbReference>
<evidence type="ECO:0000313" key="9">
    <source>
        <dbReference type="Proteomes" id="UP000281061"/>
    </source>
</evidence>
<dbReference type="EMBL" id="JAVLAQ010000001">
    <property type="protein sequence ID" value="MDT6989371.1"/>
    <property type="molecule type" value="Genomic_DNA"/>
</dbReference>
<evidence type="ECO:0000313" key="4">
    <source>
        <dbReference type="EMBL" id="PRO93893.1"/>
    </source>
</evidence>